<name>A0AAV2QR48_MEGNR</name>
<dbReference type="Gene3D" id="3.30.160.60">
    <property type="entry name" value="Classic Zinc Finger"/>
    <property type="match status" value="2"/>
</dbReference>
<evidence type="ECO:0000256" key="5">
    <source>
        <dbReference type="ARBA" id="ARBA00022833"/>
    </source>
</evidence>
<proteinExistence type="predicted"/>
<dbReference type="GO" id="GO:0005634">
    <property type="term" value="C:nucleus"/>
    <property type="evidence" value="ECO:0007669"/>
    <property type="project" value="UniProtKB-SubCell"/>
</dbReference>
<reference evidence="8 9" key="1">
    <citation type="submission" date="2024-05" db="EMBL/GenBank/DDBJ databases">
        <authorList>
            <person name="Wallberg A."/>
        </authorList>
    </citation>
    <scope>NUCLEOTIDE SEQUENCE [LARGE SCALE GENOMIC DNA]</scope>
</reference>
<evidence type="ECO:0000256" key="3">
    <source>
        <dbReference type="ARBA" id="ARBA00022737"/>
    </source>
</evidence>
<dbReference type="PANTHER" id="PTHR24390">
    <property type="entry name" value="ZINC FINGER PROTEIN"/>
    <property type="match status" value="1"/>
</dbReference>
<evidence type="ECO:0000313" key="8">
    <source>
        <dbReference type="EMBL" id="CAL4096599.1"/>
    </source>
</evidence>
<evidence type="ECO:0000256" key="4">
    <source>
        <dbReference type="ARBA" id="ARBA00022771"/>
    </source>
</evidence>
<organism evidence="8 9">
    <name type="scientific">Meganyctiphanes norvegica</name>
    <name type="common">Northern krill</name>
    <name type="synonym">Thysanopoda norvegica</name>
    <dbReference type="NCBI Taxonomy" id="48144"/>
    <lineage>
        <taxon>Eukaryota</taxon>
        <taxon>Metazoa</taxon>
        <taxon>Ecdysozoa</taxon>
        <taxon>Arthropoda</taxon>
        <taxon>Crustacea</taxon>
        <taxon>Multicrustacea</taxon>
        <taxon>Malacostraca</taxon>
        <taxon>Eumalacostraca</taxon>
        <taxon>Eucarida</taxon>
        <taxon>Euphausiacea</taxon>
        <taxon>Euphausiidae</taxon>
        <taxon>Meganyctiphanes</taxon>
    </lineage>
</organism>
<dbReference type="GO" id="GO:0008270">
    <property type="term" value="F:zinc ion binding"/>
    <property type="evidence" value="ECO:0007669"/>
    <property type="project" value="UniProtKB-KW"/>
</dbReference>
<evidence type="ECO:0008006" key="10">
    <source>
        <dbReference type="Google" id="ProtNLM"/>
    </source>
</evidence>
<gene>
    <name evidence="8" type="ORF">MNOR_LOCUS15792</name>
</gene>
<keyword evidence="9" id="KW-1185">Reference proteome</keyword>
<keyword evidence="2" id="KW-0479">Metal-binding</keyword>
<keyword evidence="3" id="KW-0677">Repeat</keyword>
<dbReference type="GO" id="GO:0006357">
    <property type="term" value="P:regulation of transcription by RNA polymerase II"/>
    <property type="evidence" value="ECO:0007669"/>
    <property type="project" value="TreeGrafter"/>
</dbReference>
<evidence type="ECO:0000256" key="1">
    <source>
        <dbReference type="ARBA" id="ARBA00004123"/>
    </source>
</evidence>
<dbReference type="PANTHER" id="PTHR24390:SF159">
    <property type="entry name" value="GROWTH FACTOR INDEPENDENT 1 TRANSCRIPTIONAL REPRESSOR"/>
    <property type="match status" value="1"/>
</dbReference>
<evidence type="ECO:0000256" key="2">
    <source>
        <dbReference type="ARBA" id="ARBA00022723"/>
    </source>
</evidence>
<sequence>MFNKPQVFLSECDHKYEKTHLKTHMINHSREKPLPCSECDYKCYSDMKNDKFGGKYISNSSAFYRNKINDSKSRVDQAIKDEISFDCPECDHKFVKTYQRTHMINHTGEKPLQCSICDYISSGCMRHDKLF</sequence>
<dbReference type="EMBL" id="CAXKWB010010052">
    <property type="protein sequence ID" value="CAL4096599.1"/>
    <property type="molecule type" value="Genomic_DNA"/>
</dbReference>
<comment type="subcellular location">
    <subcellularLocation>
        <location evidence="1">Nucleus</location>
    </subcellularLocation>
</comment>
<dbReference type="GO" id="GO:0003700">
    <property type="term" value="F:DNA-binding transcription factor activity"/>
    <property type="evidence" value="ECO:0007669"/>
    <property type="project" value="TreeGrafter"/>
</dbReference>
<keyword evidence="4" id="KW-0863">Zinc-finger</keyword>
<evidence type="ECO:0000256" key="6">
    <source>
        <dbReference type="ARBA" id="ARBA00023125"/>
    </source>
</evidence>
<keyword evidence="7" id="KW-0539">Nucleus</keyword>
<dbReference type="SUPFAM" id="SSF57667">
    <property type="entry name" value="beta-beta-alpha zinc fingers"/>
    <property type="match status" value="1"/>
</dbReference>
<dbReference type="InterPro" id="IPR036236">
    <property type="entry name" value="Znf_C2H2_sf"/>
</dbReference>
<evidence type="ECO:0000313" key="9">
    <source>
        <dbReference type="Proteomes" id="UP001497623"/>
    </source>
</evidence>
<protein>
    <recommendedName>
        <fullName evidence="10">Zinc finger protein</fullName>
    </recommendedName>
</protein>
<dbReference type="GO" id="GO:0000978">
    <property type="term" value="F:RNA polymerase II cis-regulatory region sequence-specific DNA binding"/>
    <property type="evidence" value="ECO:0007669"/>
    <property type="project" value="TreeGrafter"/>
</dbReference>
<keyword evidence="5" id="KW-0862">Zinc</keyword>
<evidence type="ECO:0000256" key="7">
    <source>
        <dbReference type="ARBA" id="ARBA00023242"/>
    </source>
</evidence>
<accession>A0AAV2QR48</accession>
<dbReference type="Proteomes" id="UP001497623">
    <property type="component" value="Unassembled WGS sequence"/>
</dbReference>
<keyword evidence="6" id="KW-0238">DNA-binding</keyword>
<comment type="caution">
    <text evidence="8">The sequence shown here is derived from an EMBL/GenBank/DDBJ whole genome shotgun (WGS) entry which is preliminary data.</text>
</comment>
<dbReference type="AlphaFoldDB" id="A0AAV2QR48"/>